<name>A0A2A6C7V5_PRIPA</name>
<sequence length="288" mass="32329">MGTFTHFLLFAMTVAMAMCTFDPAKGYNKKCQWEGYAPFCGNWECGRDEHEVVRCISGYKTLCCHYVPYVQPPNRRGRGRRHAATRKAKCEWIGHAPTCESPACPKGQEKVKISANSTDAEFGSACLSGTKSLCCILCTTAFYLCCRSLCFRLSIRIILIGKCWIGSKTLCCVKIPYIPRARRHAERKAVPHCLLLAVVFLAAAAFDRDHPNQECHWIGTAPWCAGGDCPNGEREVTRASEDPKSDLAHFGADCWFRKQKTLCCRRRRSAVTILLMCTRPIEDRRVTG</sequence>
<dbReference type="PANTHER" id="PTHR35180">
    <property type="entry name" value="PROTEIN CBG06219"/>
    <property type="match status" value="1"/>
</dbReference>
<organism evidence="1 2">
    <name type="scientific">Pristionchus pacificus</name>
    <name type="common">Parasitic nematode worm</name>
    <dbReference type="NCBI Taxonomy" id="54126"/>
    <lineage>
        <taxon>Eukaryota</taxon>
        <taxon>Metazoa</taxon>
        <taxon>Ecdysozoa</taxon>
        <taxon>Nematoda</taxon>
        <taxon>Chromadorea</taxon>
        <taxon>Rhabditida</taxon>
        <taxon>Rhabditina</taxon>
        <taxon>Diplogasteromorpha</taxon>
        <taxon>Diplogasteroidea</taxon>
        <taxon>Neodiplogasteridae</taxon>
        <taxon>Pristionchus</taxon>
    </lineage>
</organism>
<dbReference type="PANTHER" id="PTHR35180:SF4">
    <property type="entry name" value="PROTEIN CBG06219"/>
    <property type="match status" value="1"/>
</dbReference>
<dbReference type="AlphaFoldDB" id="A0A2A6C7V5"/>
<gene>
    <name evidence="1" type="primary">WBGene00098378</name>
</gene>
<reference evidence="1" key="2">
    <citation type="submission" date="2022-06" db="UniProtKB">
        <authorList>
            <consortium name="EnsemblMetazoa"/>
        </authorList>
    </citation>
    <scope>IDENTIFICATION</scope>
    <source>
        <strain evidence="1">PS312</strain>
    </source>
</reference>
<keyword evidence="2" id="KW-1185">Reference proteome</keyword>
<dbReference type="Proteomes" id="UP000005239">
    <property type="component" value="Unassembled WGS sequence"/>
</dbReference>
<proteinExistence type="predicted"/>
<reference evidence="2" key="1">
    <citation type="journal article" date="2008" name="Nat. Genet.">
        <title>The Pristionchus pacificus genome provides a unique perspective on nematode lifestyle and parasitism.</title>
        <authorList>
            <person name="Dieterich C."/>
            <person name="Clifton S.W."/>
            <person name="Schuster L.N."/>
            <person name="Chinwalla A."/>
            <person name="Delehaunty K."/>
            <person name="Dinkelacker I."/>
            <person name="Fulton L."/>
            <person name="Fulton R."/>
            <person name="Godfrey J."/>
            <person name="Minx P."/>
            <person name="Mitreva M."/>
            <person name="Roeseler W."/>
            <person name="Tian H."/>
            <person name="Witte H."/>
            <person name="Yang S.P."/>
            <person name="Wilson R.K."/>
            <person name="Sommer R.J."/>
        </authorList>
    </citation>
    <scope>NUCLEOTIDE SEQUENCE [LARGE SCALE GENOMIC DNA]</scope>
    <source>
        <strain evidence="2">PS312</strain>
    </source>
</reference>
<dbReference type="EnsemblMetazoa" id="PPA08824.1">
    <property type="protein sequence ID" value="PPA08824.1"/>
    <property type="gene ID" value="WBGene00098378"/>
</dbReference>
<accession>A0A2A6C7V5</accession>
<protein>
    <submittedName>
        <fullName evidence="1">Uncharacterized protein</fullName>
    </submittedName>
</protein>
<evidence type="ECO:0000313" key="1">
    <source>
        <dbReference type="EnsemblMetazoa" id="PPA08824.1"/>
    </source>
</evidence>
<accession>A0A8R1Y9U3</accession>
<evidence type="ECO:0000313" key="2">
    <source>
        <dbReference type="Proteomes" id="UP000005239"/>
    </source>
</evidence>